<organism evidence="2 3">
    <name type="scientific">Talaromyces proteolyticus</name>
    <dbReference type="NCBI Taxonomy" id="1131652"/>
    <lineage>
        <taxon>Eukaryota</taxon>
        <taxon>Fungi</taxon>
        <taxon>Dikarya</taxon>
        <taxon>Ascomycota</taxon>
        <taxon>Pezizomycotina</taxon>
        <taxon>Eurotiomycetes</taxon>
        <taxon>Eurotiomycetidae</taxon>
        <taxon>Eurotiales</taxon>
        <taxon>Trichocomaceae</taxon>
        <taxon>Talaromyces</taxon>
        <taxon>Talaromyces sect. Bacilispori</taxon>
    </lineage>
</organism>
<dbReference type="SUPFAM" id="SSF54427">
    <property type="entry name" value="NTF2-like"/>
    <property type="match status" value="1"/>
</dbReference>
<keyword evidence="3" id="KW-1185">Reference proteome</keyword>
<reference evidence="2" key="1">
    <citation type="submission" date="2021-12" db="EMBL/GenBank/DDBJ databases">
        <title>Convergent genome expansion in fungi linked to evolution of root-endophyte symbiosis.</title>
        <authorList>
            <consortium name="DOE Joint Genome Institute"/>
            <person name="Ke Y.-H."/>
            <person name="Bonito G."/>
            <person name="Liao H.-L."/>
            <person name="Looney B."/>
            <person name="Rojas-Flechas A."/>
            <person name="Nash J."/>
            <person name="Hameed K."/>
            <person name="Schadt C."/>
            <person name="Martin F."/>
            <person name="Crous P.W."/>
            <person name="Miettinen O."/>
            <person name="Magnuson J.K."/>
            <person name="Labbe J."/>
            <person name="Jacobson D."/>
            <person name="Doktycz M.J."/>
            <person name="Veneault-Fourrey C."/>
            <person name="Kuo A."/>
            <person name="Mondo S."/>
            <person name="Calhoun S."/>
            <person name="Riley R."/>
            <person name="Ohm R."/>
            <person name="LaButti K."/>
            <person name="Andreopoulos B."/>
            <person name="Pangilinan J."/>
            <person name="Nolan M."/>
            <person name="Tritt A."/>
            <person name="Clum A."/>
            <person name="Lipzen A."/>
            <person name="Daum C."/>
            <person name="Barry K."/>
            <person name="Grigoriev I.V."/>
            <person name="Vilgalys R."/>
        </authorList>
    </citation>
    <scope>NUCLEOTIDE SEQUENCE</scope>
    <source>
        <strain evidence="2">PMI_201</strain>
    </source>
</reference>
<dbReference type="EMBL" id="JAJTJA010000006">
    <property type="protein sequence ID" value="KAH8697163.1"/>
    <property type="molecule type" value="Genomic_DNA"/>
</dbReference>
<dbReference type="Gene3D" id="3.10.450.50">
    <property type="match status" value="1"/>
</dbReference>
<accession>A0AAD4KNY7</accession>
<protein>
    <recommendedName>
        <fullName evidence="1">SnoaL-like domain-containing protein</fullName>
    </recommendedName>
</protein>
<evidence type="ECO:0000313" key="3">
    <source>
        <dbReference type="Proteomes" id="UP001201262"/>
    </source>
</evidence>
<dbReference type="InterPro" id="IPR037401">
    <property type="entry name" value="SnoaL-like"/>
</dbReference>
<dbReference type="Proteomes" id="UP001201262">
    <property type="component" value="Unassembled WGS sequence"/>
</dbReference>
<dbReference type="AlphaFoldDB" id="A0AAD4KNY7"/>
<evidence type="ECO:0000259" key="1">
    <source>
        <dbReference type="Pfam" id="PF13577"/>
    </source>
</evidence>
<dbReference type="InterPro" id="IPR032710">
    <property type="entry name" value="NTF2-like_dom_sf"/>
</dbReference>
<feature type="domain" description="SnoaL-like" evidence="1">
    <location>
        <begin position="23"/>
        <end position="160"/>
    </location>
</feature>
<dbReference type="Pfam" id="PF13577">
    <property type="entry name" value="SnoaL_4"/>
    <property type="match status" value="1"/>
</dbReference>
<evidence type="ECO:0000313" key="2">
    <source>
        <dbReference type="EMBL" id="KAH8697163.1"/>
    </source>
</evidence>
<proteinExistence type="predicted"/>
<name>A0AAD4KNY7_9EURO</name>
<dbReference type="GeneID" id="70246353"/>
<gene>
    <name evidence="2" type="ORF">BGW36DRAFT_378091</name>
</gene>
<sequence>MSSFIIDGRLTPINPSSLNDVTSEERSSAIDFVNRHNFIFQEFNHDKMIATFLPDAVVYHSKGTIHGHAEFRAFFENLYGAYIPGISRSATNHIVDRDGDGGVVVRYQQYLIRYGWAGDDAKTVAGKNFVRDDGLPSIWWFAPIIDRLRMTADGWKFFERYLGPSFTNQRLDPPKASKV</sequence>
<dbReference type="RefSeq" id="XP_046071864.1">
    <property type="nucleotide sequence ID" value="XM_046216066.1"/>
</dbReference>
<comment type="caution">
    <text evidence="2">The sequence shown here is derived from an EMBL/GenBank/DDBJ whole genome shotgun (WGS) entry which is preliminary data.</text>
</comment>